<feature type="domain" description="UspA" evidence="2">
    <location>
        <begin position="3"/>
        <end position="143"/>
    </location>
</feature>
<evidence type="ECO:0000313" key="3">
    <source>
        <dbReference type="EMBL" id="SMF69197.1"/>
    </source>
</evidence>
<dbReference type="PRINTS" id="PR01438">
    <property type="entry name" value="UNVRSLSTRESS"/>
</dbReference>
<dbReference type="PANTHER" id="PTHR46268">
    <property type="entry name" value="STRESS RESPONSE PROTEIN NHAX"/>
    <property type="match status" value="1"/>
</dbReference>
<dbReference type="EMBL" id="FXAH01000015">
    <property type="protein sequence ID" value="SMF69197.1"/>
    <property type="molecule type" value="Genomic_DNA"/>
</dbReference>
<feature type="domain" description="UspA" evidence="2">
    <location>
        <begin position="154"/>
        <end position="272"/>
    </location>
</feature>
<proteinExistence type="inferred from homology"/>
<dbReference type="STRING" id="28094.SAMN06295900_115141"/>
<accession>A0A1X7GFY8</accession>
<dbReference type="PANTHER" id="PTHR46268:SF6">
    <property type="entry name" value="UNIVERSAL STRESS PROTEIN UP12"/>
    <property type="match status" value="1"/>
</dbReference>
<dbReference type="GeneID" id="95552825"/>
<keyword evidence="4" id="KW-1185">Reference proteome</keyword>
<dbReference type="Gene3D" id="3.40.50.12370">
    <property type="match status" value="1"/>
</dbReference>
<evidence type="ECO:0000259" key="2">
    <source>
        <dbReference type="Pfam" id="PF00582"/>
    </source>
</evidence>
<dbReference type="RefSeq" id="WP_085229758.1">
    <property type="nucleotide sequence ID" value="NZ_BSQD01000008.1"/>
</dbReference>
<dbReference type="Pfam" id="PF00582">
    <property type="entry name" value="Usp"/>
    <property type="match status" value="2"/>
</dbReference>
<evidence type="ECO:0000313" key="4">
    <source>
        <dbReference type="Proteomes" id="UP000192911"/>
    </source>
</evidence>
<name>A0A1X7GFY8_TRICW</name>
<dbReference type="Proteomes" id="UP000192911">
    <property type="component" value="Unassembled WGS sequence"/>
</dbReference>
<gene>
    <name evidence="3" type="ORF">SAMN06295900_115141</name>
</gene>
<dbReference type="SUPFAM" id="SSF52402">
    <property type="entry name" value="Adenine nucleotide alpha hydrolases-like"/>
    <property type="match status" value="2"/>
</dbReference>
<protein>
    <submittedName>
        <fullName evidence="3">Nucleotide-binding universal stress protein, UspA family</fullName>
    </submittedName>
</protein>
<comment type="similarity">
    <text evidence="1">Belongs to the universal stress protein A family.</text>
</comment>
<sequence length="274" mass="29789">MTYKTILVHVDDSARSPERVALATDLARRYDAHLVGLYVVCQDVLRPLLTGEESLNLGANEARHAERLREAQDRFTAAGEQAGCKWEWRAPAGPPADAAILHARHADLVVLGQEDPDDPATHVAGHFVEDVAMCAGRPVVVVPYAGPVATFGENVIVAWDGGREAARALADALPILERARFVTVATVEKREREAPAGFDVARYLERHRIRAGFVTIPRDSGSSTGATLLNQLSDRHADLLVMGAYGHARARERILGGVTRTLLETMTVPVFLSH</sequence>
<dbReference type="InterPro" id="IPR006016">
    <property type="entry name" value="UspA"/>
</dbReference>
<dbReference type="AlphaFoldDB" id="A0A1X7GFY8"/>
<reference evidence="4" key="1">
    <citation type="submission" date="2017-04" db="EMBL/GenBank/DDBJ databases">
        <authorList>
            <person name="Varghese N."/>
            <person name="Submissions S."/>
        </authorList>
    </citation>
    <scope>NUCLEOTIDE SEQUENCE [LARGE SCALE GENOMIC DNA]</scope>
    <source>
        <strain evidence="4">Ballard 720</strain>
    </source>
</reference>
<organism evidence="3 4">
    <name type="scientific">Trinickia caryophylli</name>
    <name type="common">Paraburkholderia caryophylli</name>
    <dbReference type="NCBI Taxonomy" id="28094"/>
    <lineage>
        <taxon>Bacteria</taxon>
        <taxon>Pseudomonadati</taxon>
        <taxon>Pseudomonadota</taxon>
        <taxon>Betaproteobacteria</taxon>
        <taxon>Burkholderiales</taxon>
        <taxon>Burkholderiaceae</taxon>
        <taxon>Trinickia</taxon>
    </lineage>
</organism>
<evidence type="ECO:0000256" key="1">
    <source>
        <dbReference type="ARBA" id="ARBA00008791"/>
    </source>
</evidence>
<dbReference type="CDD" id="cd00293">
    <property type="entry name" value="USP-like"/>
    <property type="match status" value="1"/>
</dbReference>
<dbReference type="InterPro" id="IPR006015">
    <property type="entry name" value="Universal_stress_UspA"/>
</dbReference>
<dbReference type="OrthoDB" id="9804721at2"/>